<dbReference type="InterPro" id="IPR052609">
    <property type="entry name" value="Ribosome_Biogenesis_Reg"/>
</dbReference>
<evidence type="ECO:0000259" key="2">
    <source>
        <dbReference type="Pfam" id="PF10441"/>
    </source>
</evidence>
<comment type="caution">
    <text evidence="3">The sequence shown here is derived from an EMBL/GenBank/DDBJ whole genome shotgun (WGS) entry which is preliminary data.</text>
</comment>
<dbReference type="PANTHER" id="PTHR15682:SF2">
    <property type="entry name" value="UNHEALTHY RIBOSOME BIOGENESIS PROTEIN 2 HOMOLOG"/>
    <property type="match status" value="1"/>
</dbReference>
<feature type="domain" description="Nucleolar 27S pre-rRNA processing Urb2/Npa2 C-terminal" evidence="2">
    <location>
        <begin position="1113"/>
        <end position="1339"/>
    </location>
</feature>
<name>A0ABR2V5M5_9PEZI</name>
<accession>A0ABR2V5M5</accession>
<organism evidence="3 4">
    <name type="scientific">Seiridium unicorne</name>
    <dbReference type="NCBI Taxonomy" id="138068"/>
    <lineage>
        <taxon>Eukaryota</taxon>
        <taxon>Fungi</taxon>
        <taxon>Dikarya</taxon>
        <taxon>Ascomycota</taxon>
        <taxon>Pezizomycotina</taxon>
        <taxon>Sordariomycetes</taxon>
        <taxon>Xylariomycetidae</taxon>
        <taxon>Amphisphaeriales</taxon>
        <taxon>Sporocadaceae</taxon>
        <taxon>Seiridium</taxon>
    </lineage>
</organism>
<dbReference type="InterPro" id="IPR018849">
    <property type="entry name" value="Urb2/Npa2_C"/>
</dbReference>
<dbReference type="Pfam" id="PF10441">
    <property type="entry name" value="Urb2"/>
    <property type="match status" value="1"/>
</dbReference>
<sequence length="1340" mass="148959">MTNGDFYASQLALIKSARSLDADTRPFGEKITDIWRLLTAAKGGKSCAAEETILRWFLKHMDGSDETAEQIRRYPLAWTTIGCLFERISLFSLSRIFLERKFISVLQQSAKDISKPQSQDTTKASKDKKRKRDEPVTFDIESLRSPQSLLFSAAELFEAIRKLLDRLDGTTSRDTEDVLIGAEHIKSLFRVPVEDAKELVAPLLWTCAYSLDLLHPHGGLSEEQDKWPQILIALWDLHLGGAEDSQVFASHLYYPCCIIIDRLSNGVKVQGNLLRKHSWKRQMDQFVMKNLVNPARSTYTNNNELGVLDMANAASLSSPAMCIKVLWRLTVQMQQFAEDPITKKARLTWAQSVFKLLLTFAEEQNVAESVVDSMLDTARFYGCSPELDTLAHVCKNYCFQDPETDWPFLSNVIQCDSDVFLLNNDILDTLLGRVTSVIEGDELDLNDTVEDIINPLMEAFAKARDLTGFVKKWHSQLAQLLGEQASVQSSPWCDRRAREQYANLMEGSLSVQQVITLVDWLQAQADDDKGAFLVILDAICLGARNEAYITALNSRLLSIVVQGVTTSAQEPTLLASRWRLTSIAASWSSTDEVNRIWGNVKGDLSSLLSGGSLLDPATFEAFDCCSKFCLANFPDGKELNETLPMAITFLNRIVAEVKDSDDVAKLTNYLDLTFRDFPTLGKASTGNTQINTLIGTLYKSLESNAAKNPQNDLLARISKQDGVEDEEELMDNLIQPLLSTLGSTDVCGWTSPSSESTITTLLTFPPEVFSKDRRKRLMSSWKKWKTEIDAHALKNARFYKLVLRLLIGVMAQPTFYDDMAFEDVAHLPLISSSETLYFVDSLAQLMISQVMNNAESSTSYHQQILRYVQELDVNEVNDPSMPLVLLKSIVVSLKGITSKVKQAVDIEQVTEKLREVISHSISEFSSKLKKPGKLAKDQESLLLLDLTLRAAAEIGDSLSNNPIKLSSKVVTRLQSAGEALTSDGVPAGWRLQTFLAYNQEVPDSMVLLRQMSQSYSVSPDSQSVTAFVDAVTRGQEATAKLGLLYEALKGVAAWKSPCVPYMIVARIIETIQVSSPLSIVVEGDKTFDLASAQTVLGRSLTSKATSLEQFKNTARVVELLLDKHASSMTQVNVEQTLAVISTVCSGDGPPLGDPELGVAGEIFDTLYRLAAIVIKRHRLRLEGHHHLLVTALQVLLRVLLANPVDSKQTSSSFLFPPWLDTRLKARHGAKFTRLLTLVCEPSAASVARGKHNSLDSATDAVKRSAGQHMFWVIALYIKLQLEGDVSRDMRKELATGINSILTITPESSRRVLSEALDESGRVIFRTLFTEWKKFGKWSGV</sequence>
<feature type="region of interest" description="Disordered" evidence="1">
    <location>
        <begin position="114"/>
        <end position="133"/>
    </location>
</feature>
<gene>
    <name evidence="3" type="ORF">SUNI508_04881</name>
</gene>
<dbReference type="PANTHER" id="PTHR15682">
    <property type="entry name" value="UNHEALTHY RIBOSOME BIOGENESIS PROTEIN 2 HOMOLOG"/>
    <property type="match status" value="1"/>
</dbReference>
<reference evidence="3 4" key="1">
    <citation type="journal article" date="2024" name="J. Plant Pathol.">
        <title>Sequence and assembly of the genome of Seiridium unicorne, isolate CBS 538.82, causal agent of cypress canker disease.</title>
        <authorList>
            <person name="Scali E."/>
            <person name="Rocca G.D."/>
            <person name="Danti R."/>
            <person name="Garbelotto M."/>
            <person name="Barberini S."/>
            <person name="Baroncelli R."/>
            <person name="Emiliani G."/>
        </authorList>
    </citation>
    <scope>NUCLEOTIDE SEQUENCE [LARGE SCALE GENOMIC DNA]</scope>
    <source>
        <strain evidence="3 4">BM-138-508</strain>
    </source>
</reference>
<dbReference type="EMBL" id="JARVKF010000124">
    <property type="protein sequence ID" value="KAK9422202.1"/>
    <property type="molecule type" value="Genomic_DNA"/>
</dbReference>
<evidence type="ECO:0000256" key="1">
    <source>
        <dbReference type="SAM" id="MobiDB-lite"/>
    </source>
</evidence>
<keyword evidence="4" id="KW-1185">Reference proteome</keyword>
<dbReference type="Proteomes" id="UP001408356">
    <property type="component" value="Unassembled WGS sequence"/>
</dbReference>
<proteinExistence type="predicted"/>
<evidence type="ECO:0000313" key="4">
    <source>
        <dbReference type="Proteomes" id="UP001408356"/>
    </source>
</evidence>
<evidence type="ECO:0000313" key="3">
    <source>
        <dbReference type="EMBL" id="KAK9422202.1"/>
    </source>
</evidence>
<protein>
    <submittedName>
        <fullName evidence="3">Nucleolar 27S pre-rRNA processing Urb2/Npa2 C-terminal domain-containing protein</fullName>
    </submittedName>
</protein>